<accession>A0ABW8C5Z7</accession>
<dbReference type="NCBIfam" id="TIGR00594">
    <property type="entry name" value="polc"/>
    <property type="match status" value="1"/>
</dbReference>
<keyword evidence="13" id="KW-1185">Reference proteome</keyword>
<evidence type="ECO:0000256" key="6">
    <source>
        <dbReference type="ARBA" id="ARBA00022763"/>
    </source>
</evidence>
<keyword evidence="4 12" id="KW-0548">Nucleotidyltransferase</keyword>
<dbReference type="Gene3D" id="1.10.10.1600">
    <property type="entry name" value="Bacterial DNA polymerase III alpha subunit, thumb domain"/>
    <property type="match status" value="1"/>
</dbReference>
<name>A0ABW8C5Z7_9ACTN</name>
<dbReference type="Pfam" id="PF17657">
    <property type="entry name" value="DNA_pol3_finger"/>
    <property type="match status" value="1"/>
</dbReference>
<evidence type="ECO:0000256" key="5">
    <source>
        <dbReference type="ARBA" id="ARBA00022705"/>
    </source>
</evidence>
<evidence type="ECO:0000256" key="1">
    <source>
        <dbReference type="ARBA" id="ARBA00012417"/>
    </source>
</evidence>
<evidence type="ECO:0000313" key="12">
    <source>
        <dbReference type="EMBL" id="MFI9101859.1"/>
    </source>
</evidence>
<evidence type="ECO:0000256" key="4">
    <source>
        <dbReference type="ARBA" id="ARBA00022695"/>
    </source>
</evidence>
<feature type="region of interest" description="Disordered" evidence="10">
    <location>
        <begin position="1105"/>
        <end position="1173"/>
    </location>
</feature>
<dbReference type="InterPro" id="IPR041931">
    <property type="entry name" value="DNA_pol3_alpha_thumb_dom"/>
</dbReference>
<dbReference type="InterPro" id="IPR016195">
    <property type="entry name" value="Pol/histidinol_Pase-like"/>
</dbReference>
<dbReference type="PANTHER" id="PTHR32294">
    <property type="entry name" value="DNA POLYMERASE III SUBUNIT ALPHA"/>
    <property type="match status" value="1"/>
</dbReference>
<dbReference type="CDD" id="cd04485">
    <property type="entry name" value="DnaE_OBF"/>
    <property type="match status" value="1"/>
</dbReference>
<dbReference type="InterPro" id="IPR004013">
    <property type="entry name" value="PHP_dom"/>
</dbReference>
<dbReference type="InterPro" id="IPR004805">
    <property type="entry name" value="DnaE2/DnaE/PolC"/>
</dbReference>
<evidence type="ECO:0000256" key="10">
    <source>
        <dbReference type="SAM" id="MobiDB-lite"/>
    </source>
</evidence>
<evidence type="ECO:0000313" key="13">
    <source>
        <dbReference type="Proteomes" id="UP001614394"/>
    </source>
</evidence>
<keyword evidence="7" id="KW-0239">DNA-directed DNA polymerase</keyword>
<evidence type="ECO:0000256" key="7">
    <source>
        <dbReference type="ARBA" id="ARBA00022932"/>
    </source>
</evidence>
<dbReference type="GO" id="GO:0003887">
    <property type="term" value="F:DNA-directed DNA polymerase activity"/>
    <property type="evidence" value="ECO:0007669"/>
    <property type="project" value="UniProtKB-EC"/>
</dbReference>
<evidence type="ECO:0000256" key="3">
    <source>
        <dbReference type="ARBA" id="ARBA00022679"/>
    </source>
</evidence>
<evidence type="ECO:0000256" key="8">
    <source>
        <dbReference type="ARBA" id="ARBA00023204"/>
    </source>
</evidence>
<evidence type="ECO:0000259" key="11">
    <source>
        <dbReference type="SMART" id="SM00481"/>
    </source>
</evidence>
<dbReference type="Pfam" id="PF02811">
    <property type="entry name" value="PHP"/>
    <property type="match status" value="1"/>
</dbReference>
<sequence>MSFTHLHTASGFSLRYGASHPGALAERAAWHAMDALALTDRDTVSGLVRFAAACTAGGVRPVFGVDLAVEPAPPVSVPGSAPGTAPARRRTPVRGGAYIDESAPRIVLLARDAAGWAALCRLVSAAHAGGDRPLLRWADLERQSADGLTVLLGPASEPVRALSAGRPDIAERLLAPWRERFGADLRLEAVDHGIPGAGPGSLRLAAHTVGLADRLGIPAVVTNAVRYADPAQHRVADVLDAARLLRPIDRRRLDSGQRWLKSPQDMARAAERIAGAAGRGRGGAARLLAATRETADACRIDPKADLGMGRPHFPEPELAGATAATAGRVLRERAEAGLARRGLEHAPDARRRLDAELTIIGTLGFETYFLTVAAVVSDARDLRIRVAARGSGAGSMVNYALGISNVDPLEHHLVFERFMSLRRHSLPDIDLDTESARRLDVYRAVIGRFGPARIATVAMPETYRARHAIRDTGAALSLPPWEIDRLAKSFPHIRARDVRAALAELPELREVAAHADRYGPLWELVEALDGLPRGVAMHPCGVLLSNASLLDRTPVVPTSGEAFPMSQFDKEDVEAMGLLKLDILGVRMWSAMAHATAEIRRATGRDIDLEDRAQVPPDDPAAFELIRASDTLGMFQLESPGQRDLLARLQPTTVDDIVADISLFRPGPVAGGMPEQYIAARHSTRPPRYPHRDLEPVLRDTFGVTIWHEQIIGIIAALTRCEPDLAEEARRCLADPVRRPKVRTWFHREAAAHGYAPAVLAEVWGILEAFGAYGFARAHAAAFAVPALQSAWLKAHFAAALYAGLLEHDPGMWPKRVILADARRHGVPILPLDVNASRSAYVIELESDKWGLRLALSEVRGMSEAEAGRIEAGQPYSSPADLWERARPSRPVLERLVQVGALDELAAGLTRRDLLLQVSELHRQGRAAVPGGQLALAAQESAVPAGLPDMNAGERTGAELEVLGMDTTQHLMEHHHALLEELDTTPARRLHEVRHGETVLVAGIRASTQTPPIASGKRIIFVTLDDGSGLVDLAFFEDSHQQAAHTVFHSGLLLVRGTLQRRGKRAFSVVGSAAWDLAELADLHQDGGLAAVAARLAEPAAASTAGPAADAAAEPAAAADPDRPGADAVDPVGGRRIRHETGAELHPWADLQPPGDRTAPSRKLWHSSQGSAG</sequence>
<protein>
    <recommendedName>
        <fullName evidence="1">DNA-directed DNA polymerase</fullName>
        <ecNumber evidence="1">2.7.7.7</ecNumber>
    </recommendedName>
</protein>
<dbReference type="SMART" id="SM00481">
    <property type="entry name" value="POLIIIAc"/>
    <property type="match status" value="1"/>
</dbReference>
<feature type="compositionally biased region" description="Low complexity" evidence="10">
    <location>
        <begin position="1105"/>
        <end position="1119"/>
    </location>
</feature>
<keyword evidence="3 12" id="KW-0808">Transferase</keyword>
<dbReference type="InterPro" id="IPR029460">
    <property type="entry name" value="DNAPol_HHH"/>
</dbReference>
<evidence type="ECO:0000256" key="9">
    <source>
        <dbReference type="ARBA" id="ARBA00049244"/>
    </source>
</evidence>
<dbReference type="InterPro" id="IPR011708">
    <property type="entry name" value="DNA_pol3_alpha_NTPase_dom"/>
</dbReference>
<organism evidence="12 13">
    <name type="scientific">Streptomyces fildesensis</name>
    <dbReference type="NCBI Taxonomy" id="375757"/>
    <lineage>
        <taxon>Bacteria</taxon>
        <taxon>Bacillati</taxon>
        <taxon>Actinomycetota</taxon>
        <taxon>Actinomycetes</taxon>
        <taxon>Kitasatosporales</taxon>
        <taxon>Streptomycetaceae</taxon>
        <taxon>Streptomyces</taxon>
    </lineage>
</organism>
<comment type="caution">
    <text evidence="12">The sequence shown here is derived from an EMBL/GenBank/DDBJ whole genome shotgun (WGS) entry which is preliminary data.</text>
</comment>
<dbReference type="Proteomes" id="UP001614394">
    <property type="component" value="Unassembled WGS sequence"/>
</dbReference>
<reference evidence="12 13" key="1">
    <citation type="submission" date="2024-10" db="EMBL/GenBank/DDBJ databases">
        <title>The Natural Products Discovery Center: Release of the First 8490 Sequenced Strains for Exploring Actinobacteria Biosynthetic Diversity.</title>
        <authorList>
            <person name="Kalkreuter E."/>
            <person name="Kautsar S.A."/>
            <person name="Yang D."/>
            <person name="Bader C.D."/>
            <person name="Teijaro C.N."/>
            <person name="Fluegel L."/>
            <person name="Davis C.M."/>
            <person name="Simpson J.R."/>
            <person name="Lauterbach L."/>
            <person name="Steele A.D."/>
            <person name="Gui C."/>
            <person name="Meng S."/>
            <person name="Li G."/>
            <person name="Viehrig K."/>
            <person name="Ye F."/>
            <person name="Su P."/>
            <person name="Kiefer A.F."/>
            <person name="Nichols A."/>
            <person name="Cepeda A.J."/>
            <person name="Yan W."/>
            <person name="Fan B."/>
            <person name="Jiang Y."/>
            <person name="Adhikari A."/>
            <person name="Zheng C.-J."/>
            <person name="Schuster L."/>
            <person name="Cowan T.M."/>
            <person name="Smanski M.J."/>
            <person name="Chevrette M.G."/>
            <person name="De Carvalho L.P.S."/>
            <person name="Shen B."/>
        </authorList>
    </citation>
    <scope>NUCLEOTIDE SEQUENCE [LARGE SCALE GENOMIC DNA]</scope>
    <source>
        <strain evidence="12 13">NPDC053399</strain>
    </source>
</reference>
<keyword evidence="6" id="KW-0227">DNA damage</keyword>
<dbReference type="EMBL" id="JBITYG010000004">
    <property type="protein sequence ID" value="MFI9101859.1"/>
    <property type="molecule type" value="Genomic_DNA"/>
</dbReference>
<dbReference type="Gene3D" id="1.10.150.870">
    <property type="match status" value="1"/>
</dbReference>
<feature type="domain" description="Polymerase/histidinol phosphatase N-terminal" evidence="11">
    <location>
        <begin position="4"/>
        <end position="71"/>
    </location>
</feature>
<keyword evidence="2" id="KW-0963">Cytoplasm</keyword>
<proteinExistence type="predicted"/>
<dbReference type="SUPFAM" id="SSF89550">
    <property type="entry name" value="PHP domain-like"/>
    <property type="match status" value="1"/>
</dbReference>
<dbReference type="InterPro" id="IPR040982">
    <property type="entry name" value="DNA_pol3_finger"/>
</dbReference>
<dbReference type="Gene3D" id="3.20.20.140">
    <property type="entry name" value="Metal-dependent hydrolases"/>
    <property type="match status" value="1"/>
</dbReference>
<gene>
    <name evidence="12" type="ORF">ACIGXA_15195</name>
</gene>
<dbReference type="EC" id="2.7.7.7" evidence="1"/>
<dbReference type="RefSeq" id="WP_399648785.1">
    <property type="nucleotide sequence ID" value="NZ_JBITYG010000004.1"/>
</dbReference>
<keyword evidence="8" id="KW-0234">DNA repair</keyword>
<dbReference type="Pfam" id="PF14579">
    <property type="entry name" value="HHH_6"/>
    <property type="match status" value="1"/>
</dbReference>
<keyword evidence="5" id="KW-0235">DNA replication</keyword>
<dbReference type="PANTHER" id="PTHR32294:SF4">
    <property type="entry name" value="ERROR-PRONE DNA POLYMERASE"/>
    <property type="match status" value="1"/>
</dbReference>
<dbReference type="InterPro" id="IPR003141">
    <property type="entry name" value="Pol/His_phosphatase_N"/>
</dbReference>
<comment type="catalytic activity">
    <reaction evidence="9">
        <text>DNA(n) + a 2'-deoxyribonucleoside 5'-triphosphate = DNA(n+1) + diphosphate</text>
        <dbReference type="Rhea" id="RHEA:22508"/>
        <dbReference type="Rhea" id="RHEA-COMP:17339"/>
        <dbReference type="Rhea" id="RHEA-COMP:17340"/>
        <dbReference type="ChEBI" id="CHEBI:33019"/>
        <dbReference type="ChEBI" id="CHEBI:61560"/>
        <dbReference type="ChEBI" id="CHEBI:173112"/>
        <dbReference type="EC" id="2.7.7.7"/>
    </reaction>
</comment>
<dbReference type="Pfam" id="PF07733">
    <property type="entry name" value="DNA_pol3_alpha"/>
    <property type="match status" value="1"/>
</dbReference>
<evidence type="ECO:0000256" key="2">
    <source>
        <dbReference type="ARBA" id="ARBA00022490"/>
    </source>
</evidence>